<dbReference type="KEGG" id="vg:55622780"/>
<dbReference type="GeneID" id="55622780"/>
<protein>
    <submittedName>
        <fullName evidence="1">Uncharacterized protein</fullName>
    </submittedName>
</protein>
<dbReference type="Proteomes" id="UP000325848">
    <property type="component" value="Segment"/>
</dbReference>
<name>A0A5J6D935_9CAUD</name>
<gene>
    <name evidence="1" type="primary">76</name>
    <name evidence="1" type="ORF">SEA_CHIKENJARS_76</name>
</gene>
<sequence length="53" mass="6047">MASKIITHIITGEKRKIVRTAIDPRYYVVSDLNGRGQRIMRKSTVAIEWSTSV</sequence>
<organism evidence="1 2">
    <name type="scientific">Gordonia phage Chikenjars</name>
    <dbReference type="NCBI Taxonomy" id="2601686"/>
    <lineage>
        <taxon>Viruses</taxon>
        <taxon>Duplodnaviria</taxon>
        <taxon>Heunggongvirae</taxon>
        <taxon>Uroviricota</taxon>
        <taxon>Caudoviricetes</taxon>
        <taxon>Deejayvirinae</taxon>
        <taxon>Kenoshavirus</taxon>
        <taxon>Kenoshavirus chikenjars</taxon>
    </lineage>
</organism>
<dbReference type="RefSeq" id="YP_009852178.1">
    <property type="nucleotide sequence ID" value="NC_048810.1"/>
</dbReference>
<accession>A0A5J6D935</accession>
<keyword evidence="2" id="KW-1185">Reference proteome</keyword>
<evidence type="ECO:0000313" key="2">
    <source>
        <dbReference type="Proteomes" id="UP000325848"/>
    </source>
</evidence>
<proteinExistence type="predicted"/>
<reference evidence="1 2" key="1">
    <citation type="submission" date="2019-07" db="EMBL/GenBank/DDBJ databases">
        <authorList>
            <person name="Birge L.R."/>
            <person name="Bivans L.D."/>
            <person name="Blakestad S.M."/>
            <person name="Chesley E.K."/>
            <person name="Frank J.E."/>
            <person name="Hoagland S."/>
            <person name="Hultquist J."/>
            <person name="Lee N.R."/>
            <person name="Pena P.B."/>
            <person name="Ramsey E.P."/>
            <person name="Chia C."/>
            <person name="Williams D.C."/>
            <person name="Garlena R.A."/>
            <person name="Russell D.A."/>
            <person name="Pope W.H."/>
            <person name="Jacobs-Sera D."/>
            <person name="Hatfull G.F."/>
        </authorList>
    </citation>
    <scope>NUCLEOTIDE SEQUENCE [LARGE SCALE GENOMIC DNA]</scope>
</reference>
<evidence type="ECO:0000313" key="1">
    <source>
        <dbReference type="EMBL" id="QEQ94379.1"/>
    </source>
</evidence>
<dbReference type="EMBL" id="MN204501">
    <property type="protein sequence ID" value="QEQ94379.1"/>
    <property type="molecule type" value="Genomic_DNA"/>
</dbReference>